<dbReference type="SUPFAM" id="SSF46689">
    <property type="entry name" value="Homeodomain-like"/>
    <property type="match status" value="1"/>
</dbReference>
<keyword evidence="5" id="KW-1185">Reference proteome</keyword>
<evidence type="ECO:0000313" key="4">
    <source>
        <dbReference type="EMBL" id="NPE12913.1"/>
    </source>
</evidence>
<name>A0ABX2ATY1_9BACT</name>
<evidence type="ECO:0000256" key="2">
    <source>
        <dbReference type="PROSITE-ProRule" id="PRU00335"/>
    </source>
</evidence>
<dbReference type="RefSeq" id="WP_172173698.1">
    <property type="nucleotide sequence ID" value="NZ_CASGIA010000011.1"/>
</dbReference>
<reference evidence="4 5" key="1">
    <citation type="submission" date="2020-05" db="EMBL/GenBank/DDBJ databases">
        <title>Distinct polysaccharide utilization as determinants for interspecies competition between intestinal Prevotella spp.</title>
        <authorList>
            <person name="Galvez E.J.C."/>
            <person name="Iljazovic A."/>
            <person name="Strowig T."/>
        </authorList>
    </citation>
    <scope>NUCLEOTIDE SEQUENCE [LARGE SCALE GENOMIC DNA]</scope>
    <source>
        <strain evidence="4 5">PROD</strain>
    </source>
</reference>
<dbReference type="PANTHER" id="PTHR30328:SF54">
    <property type="entry name" value="HTH-TYPE TRANSCRIPTIONAL REPRESSOR SCO4008"/>
    <property type="match status" value="1"/>
</dbReference>
<dbReference type="PROSITE" id="PS50977">
    <property type="entry name" value="HTH_TETR_2"/>
    <property type="match status" value="1"/>
</dbReference>
<dbReference type="SUPFAM" id="SSF48498">
    <property type="entry name" value="Tetracyclin repressor-like, C-terminal domain"/>
    <property type="match status" value="1"/>
</dbReference>
<gene>
    <name evidence="4" type="ORF">HPS55_00955</name>
</gene>
<feature type="DNA-binding region" description="H-T-H motif" evidence="2">
    <location>
        <begin position="35"/>
        <end position="54"/>
    </location>
</feature>
<dbReference type="Pfam" id="PF00440">
    <property type="entry name" value="TetR_N"/>
    <property type="match status" value="1"/>
</dbReference>
<dbReference type="InterPro" id="IPR050109">
    <property type="entry name" value="HTH-type_TetR-like_transc_reg"/>
</dbReference>
<accession>A0ABX2ATY1</accession>
<feature type="domain" description="HTH tetR-type" evidence="3">
    <location>
        <begin position="12"/>
        <end position="72"/>
    </location>
</feature>
<proteinExistence type="predicted"/>
<evidence type="ECO:0000259" key="3">
    <source>
        <dbReference type="PROSITE" id="PS50977"/>
    </source>
</evidence>
<dbReference type="EMBL" id="JABKKE010000001">
    <property type="protein sequence ID" value="NPE12913.1"/>
    <property type="molecule type" value="Genomic_DNA"/>
</dbReference>
<evidence type="ECO:0000313" key="5">
    <source>
        <dbReference type="Proteomes" id="UP001193734"/>
    </source>
</evidence>
<comment type="caution">
    <text evidence="4">The sequence shown here is derived from an EMBL/GenBank/DDBJ whole genome shotgun (WGS) entry which is preliminary data.</text>
</comment>
<dbReference type="PANTHER" id="PTHR30328">
    <property type="entry name" value="TRANSCRIPTIONAL REPRESSOR"/>
    <property type="match status" value="1"/>
</dbReference>
<keyword evidence="1 2" id="KW-0238">DNA-binding</keyword>
<organism evidence="4 5">
    <name type="scientific">Xylanibacter rodentium</name>
    <dbReference type="NCBI Taxonomy" id="2736289"/>
    <lineage>
        <taxon>Bacteria</taxon>
        <taxon>Pseudomonadati</taxon>
        <taxon>Bacteroidota</taxon>
        <taxon>Bacteroidia</taxon>
        <taxon>Bacteroidales</taxon>
        <taxon>Prevotellaceae</taxon>
        <taxon>Xylanibacter</taxon>
    </lineage>
</organism>
<sequence>MQEIKNISTYRQSLKDKILETSMKMFQEKGIRAVKMDDIANRLSISKRTLYEIYDDKERLLFEGVKKFHNIKNEQIKEVSINSSNVMDVILYAYKQHVESFRHTNPMFYSDMEKYPKILKYFDQENEDAHAQFVDFLHRGVAEGFFRDDVNYEIVACMFDVLGKFIMSRMLYQHYTMEEIMSNIVFVSLRGICTQRGADILDRFLEDKQ</sequence>
<dbReference type="Proteomes" id="UP001193734">
    <property type="component" value="Unassembled WGS sequence"/>
</dbReference>
<protein>
    <submittedName>
        <fullName evidence="4">TetR/AcrR family transcriptional regulator</fullName>
    </submittedName>
</protein>
<evidence type="ECO:0000256" key="1">
    <source>
        <dbReference type="ARBA" id="ARBA00023125"/>
    </source>
</evidence>
<dbReference type="InterPro" id="IPR036271">
    <property type="entry name" value="Tet_transcr_reg_TetR-rel_C_sf"/>
</dbReference>
<dbReference type="Gene3D" id="1.10.357.10">
    <property type="entry name" value="Tetracycline Repressor, domain 2"/>
    <property type="match status" value="1"/>
</dbReference>
<dbReference type="InterPro" id="IPR001647">
    <property type="entry name" value="HTH_TetR"/>
</dbReference>
<dbReference type="GeneID" id="82156325"/>
<dbReference type="InterPro" id="IPR009057">
    <property type="entry name" value="Homeodomain-like_sf"/>
</dbReference>
<dbReference type="PRINTS" id="PR00455">
    <property type="entry name" value="HTHTETR"/>
</dbReference>
<dbReference type="Gene3D" id="1.10.10.60">
    <property type="entry name" value="Homeodomain-like"/>
    <property type="match status" value="1"/>
</dbReference>